<keyword evidence="6" id="KW-0808">Transferase</keyword>
<evidence type="ECO:0000256" key="7">
    <source>
        <dbReference type="ARBA" id="ARBA00022692"/>
    </source>
</evidence>
<dbReference type="SMART" id="SM00387">
    <property type="entry name" value="HATPase_c"/>
    <property type="match status" value="1"/>
</dbReference>
<dbReference type="Pfam" id="PF05231">
    <property type="entry name" value="MASE1"/>
    <property type="match status" value="1"/>
</dbReference>
<evidence type="ECO:0000256" key="13">
    <source>
        <dbReference type="SAM" id="Phobius"/>
    </source>
</evidence>
<dbReference type="InterPro" id="IPR036097">
    <property type="entry name" value="HisK_dim/P_sf"/>
</dbReference>
<dbReference type="InterPro" id="IPR004358">
    <property type="entry name" value="Sig_transdc_His_kin-like_C"/>
</dbReference>
<dbReference type="RefSeq" id="WP_206725800.1">
    <property type="nucleotide sequence ID" value="NZ_CP071090.1"/>
</dbReference>
<feature type="transmembrane region" description="Helical" evidence="13">
    <location>
        <begin position="161"/>
        <end position="182"/>
    </location>
</feature>
<dbReference type="Gene3D" id="3.30.450.40">
    <property type="match status" value="1"/>
</dbReference>
<evidence type="ECO:0000259" key="14">
    <source>
        <dbReference type="PROSITE" id="PS50109"/>
    </source>
</evidence>
<dbReference type="Gene3D" id="1.10.287.130">
    <property type="match status" value="1"/>
</dbReference>
<dbReference type="InterPro" id="IPR036890">
    <property type="entry name" value="HATPase_C_sf"/>
</dbReference>
<sequence length="695" mass="75458">MPPASRASFEKQTGVQAAVLVGMFLVAAFVSNHFAFPPHPSAVLWLPSGLGLAFLLRNPPRRWPALLAAIFLADVVSVLHHGFPIPGWVVVLWGLANSLRSLVGAALMRRFVGTHIRLSRRWEIAGLLLFGGLVSPLVSATLGSFGYTFSGAPPSFRADWVNWWLSDGLGTIFIAPLLLTWTPADFKPKRWRRFAELGVTLVLTALAAHLLFHQAAPGGVRASLVYATFPFVLWGALRMGPLGAASTSAVVGLLALWHTTHGDGPFGSMAVPFPERVYSLQLFLAILGLTSLTLAAVVTERWREKELKHLLADAGRVLASSLAVHETLPRVAGLVVPTAADGFAVWWVDDDGRMARMAQAGWSSVREARLRGHLLPPPTAPERWSFAECTVVLAPLVARGRVQGVLALMRDERACFAGAADLSLAEELAHRCCMAVEASRLYAEAQQAIEVRNEFIAIAAHELRTPLTTLTLRMKSLEAVLQRECNPEAVRGKVQVMSRQLGRLGQLVERVLDVGRITTHRLELQRERVDVTELVEQVVETFAEEAERAGSALRVEAEAGLQAWWDSGRVEQALANLLTNALKFGAGKPIEVHVSGEGGWVHLAVRDHGIGIAPGALERIFERFERAVSSRRYGGLGLGLFLTRWIAESHGGTIHVESQPGEGSTFVLQLPMGMQPPGGGGPAHHGVRKNSARLR</sequence>
<dbReference type="SUPFAM" id="SSF55874">
    <property type="entry name" value="ATPase domain of HSP90 chaperone/DNA topoisomerase II/histidine kinase"/>
    <property type="match status" value="1"/>
</dbReference>
<proteinExistence type="predicted"/>
<keyword evidence="9 13" id="KW-1133">Transmembrane helix</keyword>
<dbReference type="SUPFAM" id="SSF55781">
    <property type="entry name" value="GAF domain-like"/>
    <property type="match status" value="1"/>
</dbReference>
<dbReference type="Pfam" id="PF00512">
    <property type="entry name" value="HisKA"/>
    <property type="match status" value="1"/>
</dbReference>
<feature type="transmembrane region" description="Helical" evidence="13">
    <location>
        <begin position="36"/>
        <end position="56"/>
    </location>
</feature>
<evidence type="ECO:0000256" key="3">
    <source>
        <dbReference type="ARBA" id="ARBA00012438"/>
    </source>
</evidence>
<dbReference type="InterPro" id="IPR003661">
    <property type="entry name" value="HisK_dim/P_dom"/>
</dbReference>
<name>A0ABX7P0U0_9BACT</name>
<feature type="transmembrane region" description="Helical" evidence="13">
    <location>
        <begin position="242"/>
        <end position="258"/>
    </location>
</feature>
<keyword evidence="10" id="KW-0902">Two-component regulatory system</keyword>
<accession>A0ABX7P0U0</accession>
<dbReference type="PROSITE" id="PS50109">
    <property type="entry name" value="HIS_KIN"/>
    <property type="match status" value="1"/>
</dbReference>
<dbReference type="SMART" id="SM00388">
    <property type="entry name" value="HisKA"/>
    <property type="match status" value="1"/>
</dbReference>
<evidence type="ECO:0000313" key="15">
    <source>
        <dbReference type="EMBL" id="QSQ24234.1"/>
    </source>
</evidence>
<dbReference type="Pfam" id="PF02518">
    <property type="entry name" value="HATPase_c"/>
    <property type="match status" value="1"/>
</dbReference>
<feature type="domain" description="Histidine kinase" evidence="14">
    <location>
        <begin position="458"/>
        <end position="674"/>
    </location>
</feature>
<evidence type="ECO:0000256" key="1">
    <source>
        <dbReference type="ARBA" id="ARBA00000085"/>
    </source>
</evidence>
<dbReference type="Gene3D" id="3.30.565.10">
    <property type="entry name" value="Histidine kinase-like ATPase, C-terminal domain"/>
    <property type="match status" value="1"/>
</dbReference>
<dbReference type="InterPro" id="IPR003594">
    <property type="entry name" value="HATPase_dom"/>
</dbReference>
<reference evidence="15 16" key="1">
    <citation type="submission" date="2021-02" db="EMBL/GenBank/DDBJ databases">
        <title>De Novo genome assembly of isolated myxobacteria.</title>
        <authorList>
            <person name="Stevens D.C."/>
        </authorList>
    </citation>
    <scope>NUCLEOTIDE SEQUENCE [LARGE SCALE GENOMIC DNA]</scope>
    <source>
        <strain evidence="16">SCPEA02</strain>
    </source>
</reference>
<dbReference type="EC" id="2.7.13.3" evidence="3"/>
<dbReference type="InterPro" id="IPR050736">
    <property type="entry name" value="Sensor_HK_Regulatory"/>
</dbReference>
<keyword evidence="5" id="KW-0597">Phosphoprotein</keyword>
<gene>
    <name evidence="15" type="ORF">JY651_04520</name>
</gene>
<evidence type="ECO:0000256" key="9">
    <source>
        <dbReference type="ARBA" id="ARBA00022989"/>
    </source>
</evidence>
<keyword evidence="8" id="KW-0418">Kinase</keyword>
<feature type="transmembrane region" description="Helical" evidence="13">
    <location>
        <begin position="278"/>
        <end position="298"/>
    </location>
</feature>
<dbReference type="EMBL" id="CP071090">
    <property type="protein sequence ID" value="QSQ24234.1"/>
    <property type="molecule type" value="Genomic_DNA"/>
</dbReference>
<evidence type="ECO:0000256" key="4">
    <source>
        <dbReference type="ARBA" id="ARBA00022475"/>
    </source>
</evidence>
<evidence type="ECO:0000313" key="16">
    <source>
        <dbReference type="Proteomes" id="UP000662747"/>
    </source>
</evidence>
<feature type="transmembrane region" description="Helical" evidence="13">
    <location>
        <begin position="124"/>
        <end position="149"/>
    </location>
</feature>
<comment type="subcellular location">
    <subcellularLocation>
        <location evidence="2">Cell membrane</location>
        <topology evidence="2">Multi-pass membrane protein</topology>
    </subcellularLocation>
</comment>
<feature type="transmembrane region" description="Helical" evidence="13">
    <location>
        <begin position="194"/>
        <end position="212"/>
    </location>
</feature>
<comment type="catalytic activity">
    <reaction evidence="1">
        <text>ATP + protein L-histidine = ADP + protein N-phospho-L-histidine.</text>
        <dbReference type="EC" id="2.7.13.3"/>
    </reaction>
</comment>
<evidence type="ECO:0000256" key="6">
    <source>
        <dbReference type="ARBA" id="ARBA00022679"/>
    </source>
</evidence>
<dbReference type="InterPro" id="IPR029016">
    <property type="entry name" value="GAF-like_dom_sf"/>
</dbReference>
<dbReference type="SUPFAM" id="SSF47384">
    <property type="entry name" value="Homodimeric domain of signal transducing histidine kinase"/>
    <property type="match status" value="1"/>
</dbReference>
<keyword evidence="4" id="KW-1003">Cell membrane</keyword>
<feature type="transmembrane region" description="Helical" evidence="13">
    <location>
        <begin position="63"/>
        <end position="83"/>
    </location>
</feature>
<evidence type="ECO:0000256" key="2">
    <source>
        <dbReference type="ARBA" id="ARBA00004651"/>
    </source>
</evidence>
<keyword evidence="7 13" id="KW-0812">Transmembrane</keyword>
<evidence type="ECO:0000256" key="12">
    <source>
        <dbReference type="SAM" id="MobiDB-lite"/>
    </source>
</evidence>
<keyword evidence="11 13" id="KW-0472">Membrane</keyword>
<organism evidence="15 16">
    <name type="scientific">Pyxidicoccus parkwayensis</name>
    <dbReference type="NCBI Taxonomy" id="2813578"/>
    <lineage>
        <taxon>Bacteria</taxon>
        <taxon>Pseudomonadati</taxon>
        <taxon>Myxococcota</taxon>
        <taxon>Myxococcia</taxon>
        <taxon>Myxococcales</taxon>
        <taxon>Cystobacterineae</taxon>
        <taxon>Myxococcaceae</taxon>
        <taxon>Pyxidicoccus</taxon>
    </lineage>
</organism>
<dbReference type="PANTHER" id="PTHR43711:SF1">
    <property type="entry name" value="HISTIDINE KINASE 1"/>
    <property type="match status" value="1"/>
</dbReference>
<feature type="region of interest" description="Disordered" evidence="12">
    <location>
        <begin position="675"/>
        <end position="695"/>
    </location>
</feature>
<feature type="transmembrane region" description="Helical" evidence="13">
    <location>
        <begin position="12"/>
        <end position="30"/>
    </location>
</feature>
<dbReference type="InterPro" id="IPR005467">
    <property type="entry name" value="His_kinase_dom"/>
</dbReference>
<dbReference type="InterPro" id="IPR007895">
    <property type="entry name" value="MASE1"/>
</dbReference>
<evidence type="ECO:0000256" key="8">
    <source>
        <dbReference type="ARBA" id="ARBA00022777"/>
    </source>
</evidence>
<dbReference type="PRINTS" id="PR00344">
    <property type="entry name" value="BCTRLSENSOR"/>
</dbReference>
<feature type="compositionally biased region" description="Basic residues" evidence="12">
    <location>
        <begin position="685"/>
        <end position="695"/>
    </location>
</feature>
<protein>
    <recommendedName>
        <fullName evidence="3">histidine kinase</fullName>
        <ecNumber evidence="3">2.7.13.3</ecNumber>
    </recommendedName>
</protein>
<evidence type="ECO:0000256" key="11">
    <source>
        <dbReference type="ARBA" id="ARBA00023136"/>
    </source>
</evidence>
<feature type="transmembrane region" description="Helical" evidence="13">
    <location>
        <begin position="89"/>
        <end position="112"/>
    </location>
</feature>
<evidence type="ECO:0000256" key="5">
    <source>
        <dbReference type="ARBA" id="ARBA00022553"/>
    </source>
</evidence>
<dbReference type="Proteomes" id="UP000662747">
    <property type="component" value="Chromosome"/>
</dbReference>
<dbReference type="CDD" id="cd00075">
    <property type="entry name" value="HATPase"/>
    <property type="match status" value="1"/>
</dbReference>
<keyword evidence="16" id="KW-1185">Reference proteome</keyword>
<dbReference type="PANTHER" id="PTHR43711">
    <property type="entry name" value="TWO-COMPONENT HISTIDINE KINASE"/>
    <property type="match status" value="1"/>
</dbReference>
<evidence type="ECO:0000256" key="10">
    <source>
        <dbReference type="ARBA" id="ARBA00023012"/>
    </source>
</evidence>